<name>A0A1H4MDI4_9FLAO</name>
<dbReference type="Gene3D" id="2.60.40.4070">
    <property type="match status" value="1"/>
</dbReference>
<gene>
    <name evidence="2" type="ORF">SAMN05192540_1597</name>
</gene>
<evidence type="ECO:0000313" key="2">
    <source>
        <dbReference type="EMBL" id="SEB80804.1"/>
    </source>
</evidence>
<reference evidence="2 3" key="1">
    <citation type="submission" date="2016-10" db="EMBL/GenBank/DDBJ databases">
        <authorList>
            <person name="de Groot N.N."/>
        </authorList>
    </citation>
    <scope>NUCLEOTIDE SEQUENCE [LARGE SCALE GENOMIC DNA]</scope>
    <source>
        <strain evidence="2 3">MAR_2009_71</strain>
    </source>
</reference>
<protein>
    <submittedName>
        <fullName evidence="2">FlgD Ig-like domain-containing protein</fullName>
    </submittedName>
</protein>
<dbReference type="OrthoDB" id="1440398at2"/>
<organism evidence="2 3">
    <name type="scientific">Maribacter dokdonensis</name>
    <dbReference type="NCBI Taxonomy" id="320912"/>
    <lineage>
        <taxon>Bacteria</taxon>
        <taxon>Pseudomonadati</taxon>
        <taxon>Bacteroidota</taxon>
        <taxon>Flavobacteriia</taxon>
        <taxon>Flavobacteriales</taxon>
        <taxon>Flavobacteriaceae</taxon>
        <taxon>Maribacter</taxon>
    </lineage>
</organism>
<dbReference type="InterPro" id="IPR025965">
    <property type="entry name" value="FlgD/Vpr_Ig-like"/>
</dbReference>
<dbReference type="SUPFAM" id="SSF75011">
    <property type="entry name" value="3-carboxy-cis,cis-mucoante lactonizing enzyme"/>
    <property type="match status" value="1"/>
</dbReference>
<dbReference type="Gene3D" id="2.120.10.30">
    <property type="entry name" value="TolB, C-terminal domain"/>
    <property type="match status" value="1"/>
</dbReference>
<sequence length="771" mass="86608">MKILYYFLFLSYVLNAQNYHYVENKNTAKEVQFYLDENARTSAGVYDGEVLLRTLWSNVEKDKGTHSIEWDGLDDEGLPVSAGNYTVKVLSNNVSYEWLSPIGNTSNKAGGPLIMNNAEVIQGMVQIGDYIYYNCGYNENPPSFAKFHVDTPNVNIPVLSKIHYGLDVPYIATDGNQIYFAGHDPWNPSKNSMVFAIDANTEEQVIFKEGQEYTLASNHKYNSVISSMKYGKTSSEITGLAVQDTGDYLYVARGKKDSIYVYDKITGDLETTIDKFINPRKIITDGAYLWVVSGTNTVAKYSLNLDGTINKLSVNLTGITEPLAIAIKNNGEIAVSDNETQQIKIFNSFGHLIDVLGVSGGYATSPDVAVDKFMFVNPSETQMGTFLFYQEDGKLWVGDTGNFRSQRFNIDQTLDDTIMYLCWVRSMGVDRNNPRRVFANYLEFDVDIVTGDWSFTKNWMNNFIYGKDNEFHRLKWVTTMSNGRTYAFQEVLSSQWEVVELSTFGLRYTGIYIDKSDTAIFMEDGNIRKFDAIQVITNERSPLFWREKTLIGFEDNNPIWGDEIIIGSSGNIDANSPIFRSTIGHNFPPRADTSSDLLISFEGGSSNTDYASDKYHLGATKKNGEGFLWKTAIGTDPSYTGDYPNNGMFDMGNGVQYPGGVILVKERSIFWNYHGEFWKNMQTNKFQHVYDNGLLLGVFGVAGNEQNNGSKVWGQIGVPGMAGNNLKGDIVKIGEDYYILHGDEGHHGAVHRWKVSNLKSIQERVVPVTIN</sequence>
<dbReference type="Proteomes" id="UP000183038">
    <property type="component" value="Unassembled WGS sequence"/>
</dbReference>
<proteinExistence type="predicted"/>
<accession>A0A1H4MDI4</accession>
<evidence type="ECO:0000259" key="1">
    <source>
        <dbReference type="Pfam" id="PF13860"/>
    </source>
</evidence>
<dbReference type="Pfam" id="PF13860">
    <property type="entry name" value="FlgD_ig"/>
    <property type="match status" value="1"/>
</dbReference>
<dbReference type="AlphaFoldDB" id="A0A1H4MDI4"/>
<evidence type="ECO:0000313" key="3">
    <source>
        <dbReference type="Proteomes" id="UP000183038"/>
    </source>
</evidence>
<dbReference type="EMBL" id="FNTB01000001">
    <property type="protein sequence ID" value="SEB80804.1"/>
    <property type="molecule type" value="Genomic_DNA"/>
</dbReference>
<feature type="domain" description="FlgD/Vpr Ig-like" evidence="1">
    <location>
        <begin position="31"/>
        <end position="92"/>
    </location>
</feature>
<dbReference type="InterPro" id="IPR011042">
    <property type="entry name" value="6-blade_b-propeller_TolB-like"/>
</dbReference>
<dbReference type="RefSeq" id="WP_074671695.1">
    <property type="nucleotide sequence ID" value="NZ_FNTB01000001.1"/>
</dbReference>